<dbReference type="InterPro" id="IPR012336">
    <property type="entry name" value="Thioredoxin-like_fold"/>
</dbReference>
<dbReference type="SUPFAM" id="SSF52833">
    <property type="entry name" value="Thioredoxin-like"/>
    <property type="match status" value="1"/>
</dbReference>
<dbReference type="Proteomes" id="UP001237105">
    <property type="component" value="Unassembled WGS sequence"/>
</dbReference>
<keyword evidence="4" id="KW-1185">Reference proteome</keyword>
<gene>
    <name evidence="3" type="ORF">QIT00_20770</name>
</gene>
<dbReference type="InterPro" id="IPR011042">
    <property type="entry name" value="6-blade_b-propeller_TolB-like"/>
</dbReference>
<dbReference type="InterPro" id="IPR013766">
    <property type="entry name" value="Thioredoxin_domain"/>
</dbReference>
<dbReference type="PANTHER" id="PTHR46388">
    <property type="entry name" value="NHL REPEAT-CONTAINING PROTEIN 2"/>
    <property type="match status" value="1"/>
</dbReference>
<dbReference type="PANTHER" id="PTHR46388:SF2">
    <property type="entry name" value="NHL REPEAT-CONTAINING PROTEIN 2"/>
    <property type="match status" value="1"/>
</dbReference>
<evidence type="ECO:0000313" key="4">
    <source>
        <dbReference type="Proteomes" id="UP001237105"/>
    </source>
</evidence>
<dbReference type="Gene3D" id="2.40.10.500">
    <property type="match status" value="1"/>
</dbReference>
<name>A0ABT6T247_9ACTN</name>
<dbReference type="Pfam" id="PF13905">
    <property type="entry name" value="Thioredoxin_8"/>
    <property type="match status" value="1"/>
</dbReference>
<evidence type="ECO:0000259" key="2">
    <source>
        <dbReference type="PROSITE" id="PS51352"/>
    </source>
</evidence>
<dbReference type="Gene3D" id="2.120.10.30">
    <property type="entry name" value="TolB, C-terminal domain"/>
    <property type="match status" value="1"/>
</dbReference>
<protein>
    <submittedName>
        <fullName evidence="3">Thioredoxin-like domain-containing protein</fullName>
    </submittedName>
</protein>
<dbReference type="SUPFAM" id="SSF101898">
    <property type="entry name" value="NHL repeat"/>
    <property type="match status" value="1"/>
</dbReference>
<organism evidence="3 4">
    <name type="scientific">Streptomyces luteolus</name>
    <dbReference type="NCBI Taxonomy" id="3043615"/>
    <lineage>
        <taxon>Bacteria</taxon>
        <taxon>Bacillati</taxon>
        <taxon>Actinomycetota</taxon>
        <taxon>Actinomycetes</taxon>
        <taxon>Kitasatosporales</taxon>
        <taxon>Streptomycetaceae</taxon>
        <taxon>Streptomyces</taxon>
    </lineage>
</organism>
<dbReference type="Gene3D" id="3.40.30.10">
    <property type="entry name" value="Glutaredoxin"/>
    <property type="match status" value="1"/>
</dbReference>
<proteinExistence type="predicted"/>
<keyword evidence="1" id="KW-0677">Repeat</keyword>
<comment type="caution">
    <text evidence="3">The sequence shown here is derived from an EMBL/GenBank/DDBJ whole genome shotgun (WGS) entry which is preliminary data.</text>
</comment>
<dbReference type="InterPro" id="IPR036249">
    <property type="entry name" value="Thioredoxin-like_sf"/>
</dbReference>
<reference evidence="3 4" key="1">
    <citation type="submission" date="2023-05" db="EMBL/GenBank/DDBJ databases">
        <title>Draft genome sequence of Streptomyces sp. B-S-A12 isolated from a cave soil in Thailand.</title>
        <authorList>
            <person name="Chamroensaksri N."/>
            <person name="Muangham S."/>
        </authorList>
    </citation>
    <scope>NUCLEOTIDE SEQUENCE [LARGE SCALE GENOMIC DNA]</scope>
    <source>
        <strain evidence="3 4">B-S-A12</strain>
    </source>
</reference>
<dbReference type="InterPro" id="IPR001258">
    <property type="entry name" value="NHL_repeat"/>
</dbReference>
<evidence type="ECO:0000313" key="3">
    <source>
        <dbReference type="EMBL" id="MDI3420957.1"/>
    </source>
</evidence>
<sequence>MATRARVRAPELIGKGGWLNTGDQQYTLADLRGRIVVLDFWTFCCINCLHVLDELREMERKHADTVVIIGVHSPKFVHEAEHQAVVDAVERYEVHHPVLDDPELATWKQYAVRAWPTLVVIDPEGYVVAQHAGEGHAHAIEKLVEELEAEHEAKGTLRRGDGPYVPPEPVATDLRFPGKALLLPGGTFLVSDSTRHQLVELEADGETVVRRIGSGERGLGPDAFSEPQGLALLPSGKVLVADTVNHALRTYDPETGAVETVAGTGRQWMQGEPTSGPAREVSLSSPWDVAVFDGLVWIAMAGVHQLWTYDPEAGTVQVAAGTTNEGLVDGPAAEAWFAQPSGLAATEDRLWIADSETSALRWIDPDRVVHTAVGTGLFDFGHRDGAAGQALLQHPLGVTALPDGSVAISDTYNHALRRFDPASGEVTTLATDLREPSAAVVVGEDVVVVESARHRLTRLRLPEEAVRVESVAHRTQRAATEVAPGALRLDVVFQAPTGQKLDTRYGPSTRLLVSSTPPELLLDGEGQGTDLARALTLNPEVTEGVLHVSAMAASCDDDPNNEYPACHVHQQDWGVPVRLTESGADRLPLVLAGLDA</sequence>
<dbReference type="CDD" id="cd14951">
    <property type="entry name" value="NHL-2_like"/>
    <property type="match status" value="1"/>
</dbReference>
<dbReference type="Pfam" id="PF01436">
    <property type="entry name" value="NHL"/>
    <property type="match status" value="2"/>
</dbReference>
<dbReference type="RefSeq" id="WP_282536824.1">
    <property type="nucleotide sequence ID" value="NZ_JASCIS010000020.1"/>
</dbReference>
<accession>A0ABT6T247</accession>
<dbReference type="EMBL" id="JASCIS010000020">
    <property type="protein sequence ID" value="MDI3420957.1"/>
    <property type="molecule type" value="Genomic_DNA"/>
</dbReference>
<feature type="domain" description="Thioredoxin" evidence="2">
    <location>
        <begin position="3"/>
        <end position="149"/>
    </location>
</feature>
<evidence type="ECO:0000256" key="1">
    <source>
        <dbReference type="ARBA" id="ARBA00022737"/>
    </source>
</evidence>
<dbReference type="PROSITE" id="PS51352">
    <property type="entry name" value="THIOREDOXIN_2"/>
    <property type="match status" value="1"/>
</dbReference>
<dbReference type="InterPro" id="IPR045302">
    <property type="entry name" value="NHL2_NHL_rpt_dom"/>
</dbReference>